<evidence type="ECO:0000313" key="2">
    <source>
        <dbReference type="Proteomes" id="UP000245507"/>
    </source>
</evidence>
<protein>
    <recommendedName>
        <fullName evidence="3">WXG100 family type VII secretion target</fullName>
    </recommendedName>
</protein>
<dbReference type="Proteomes" id="UP000245507">
    <property type="component" value="Unassembled WGS sequence"/>
</dbReference>
<dbReference type="EMBL" id="QGDD01000001">
    <property type="protein sequence ID" value="PWN04590.1"/>
    <property type="molecule type" value="Genomic_DNA"/>
</dbReference>
<accession>A0A316TJG4</accession>
<gene>
    <name evidence="1" type="ORF">DJ010_02885</name>
</gene>
<sequence>MAIRMSPEVAAQVEDRFDNLSQDFFNLSRLIGTARDTVESACGTFAADMQAYTPNFENGWTKTFDIGSECAGLIAGNTNQLQVDLEKVDRDASHQTPITL</sequence>
<name>A0A316TJG4_9ACTN</name>
<proteinExistence type="predicted"/>
<reference evidence="1 2" key="1">
    <citation type="submission" date="2018-05" db="EMBL/GenBank/DDBJ databases">
        <title>Nocardioides silvaticus genome.</title>
        <authorList>
            <person name="Li C."/>
            <person name="Wang G."/>
        </authorList>
    </citation>
    <scope>NUCLEOTIDE SEQUENCE [LARGE SCALE GENOMIC DNA]</scope>
    <source>
        <strain evidence="1 2">CCTCC AB 2018079</strain>
    </source>
</reference>
<dbReference type="AlphaFoldDB" id="A0A316TJG4"/>
<evidence type="ECO:0000313" key="1">
    <source>
        <dbReference type="EMBL" id="PWN04590.1"/>
    </source>
</evidence>
<dbReference type="RefSeq" id="WP_109692094.1">
    <property type="nucleotide sequence ID" value="NZ_QGDD01000001.1"/>
</dbReference>
<evidence type="ECO:0008006" key="3">
    <source>
        <dbReference type="Google" id="ProtNLM"/>
    </source>
</evidence>
<organism evidence="1 2">
    <name type="scientific">Nocardioides silvaticus</name>
    <dbReference type="NCBI Taxonomy" id="2201891"/>
    <lineage>
        <taxon>Bacteria</taxon>
        <taxon>Bacillati</taxon>
        <taxon>Actinomycetota</taxon>
        <taxon>Actinomycetes</taxon>
        <taxon>Propionibacteriales</taxon>
        <taxon>Nocardioidaceae</taxon>
        <taxon>Nocardioides</taxon>
    </lineage>
</organism>
<keyword evidence="2" id="KW-1185">Reference proteome</keyword>
<dbReference type="OrthoDB" id="3784942at2"/>
<comment type="caution">
    <text evidence="1">The sequence shown here is derived from an EMBL/GenBank/DDBJ whole genome shotgun (WGS) entry which is preliminary data.</text>
</comment>